<dbReference type="PANTHER" id="PTHR31468:SF8">
    <property type="entry name" value="1,3-BETA-GLUCANOSYLTRANSFERASE GAS2"/>
    <property type="match status" value="1"/>
</dbReference>
<dbReference type="GO" id="GO:0098552">
    <property type="term" value="C:side of membrane"/>
    <property type="evidence" value="ECO:0007669"/>
    <property type="project" value="UniProtKB-KW"/>
</dbReference>
<evidence type="ECO:0000313" key="8">
    <source>
        <dbReference type="Proteomes" id="UP000233524"/>
    </source>
</evidence>
<keyword evidence="5" id="KW-0449">Lipoprotein</keyword>
<sequence>MKVQFLPLFLAGLASGALPTIETYGNKFYDSNGNQFFMKGKFHFVPSGMSYQLRPKDPLIDTEQCKRDIELMSELGVNCIRVYHVDPKADHDGCMNAFDEAGIYVTVDLDTFNTFILPYDSYWNTTQFESYSAVMDTFIQYDNLLGFYVGNEIIAKMDQSHSAPFIKAAARDMKAYRDSKGYRKVPIGYTATDIAELRPMLQDYLTCGGNQSEIIDFFGLNAYEWCTPNTYEASGYPKLQEMAEQFPVPIFFSETGCITGPEPRAWEDMDAIFSEPMIDDWSGAIVYEWIYEQNEYGIVSYGPPVDQAIVTGDVFDGFTRKGTPTPRQPDFDNLKTRWAAITPKGTPMSEYDPSRVSTRECPKSTSGGWEVDGNVALPSLDETFSGSFSPSPTVDPNAQPTAVDNEEDAAPAKELVAIHAAVVAGALMVALWL</sequence>
<dbReference type="PANTHER" id="PTHR31468">
    <property type="entry name" value="1,3-BETA-GLUCANOSYLTRANSFERASE GAS1"/>
    <property type="match status" value="1"/>
</dbReference>
<evidence type="ECO:0000256" key="2">
    <source>
        <dbReference type="ARBA" id="ARBA00007528"/>
    </source>
</evidence>
<feature type="chain" id="PRO_5014488129" description="1,3-beta-glucanosyltransferase" evidence="5">
    <location>
        <begin position="17"/>
        <end position="433"/>
    </location>
</feature>
<dbReference type="InterPro" id="IPR004886">
    <property type="entry name" value="Glucanosyltransferase"/>
</dbReference>
<evidence type="ECO:0000256" key="6">
    <source>
        <dbReference type="SAM" id="MobiDB-lite"/>
    </source>
</evidence>
<evidence type="ECO:0000256" key="4">
    <source>
        <dbReference type="ARBA" id="ARBA00023180"/>
    </source>
</evidence>
<dbReference type="AlphaFoldDB" id="A0A2N3N3F3"/>
<evidence type="ECO:0000256" key="5">
    <source>
        <dbReference type="RuleBase" id="RU361209"/>
    </source>
</evidence>
<dbReference type="InterPro" id="IPR017853">
    <property type="entry name" value="GH"/>
</dbReference>
<protein>
    <recommendedName>
        <fullName evidence="5">1,3-beta-glucanosyltransferase</fullName>
        <ecNumber evidence="5">2.4.1.-</ecNumber>
    </recommendedName>
</protein>
<feature type="region of interest" description="Disordered" evidence="6">
    <location>
        <begin position="343"/>
        <end position="372"/>
    </location>
</feature>
<dbReference type="GO" id="GO:0005886">
    <property type="term" value="C:plasma membrane"/>
    <property type="evidence" value="ECO:0007669"/>
    <property type="project" value="UniProtKB-SubCell"/>
</dbReference>
<reference evidence="7 8" key="1">
    <citation type="journal article" date="2017" name="G3 (Bethesda)">
        <title>First Draft Genome Sequence of the Pathogenic Fungus Lomentospora prolificans (Formerly Scedosporium prolificans).</title>
        <authorList>
            <person name="Luo R."/>
            <person name="Zimin A."/>
            <person name="Workman R."/>
            <person name="Fan Y."/>
            <person name="Pertea G."/>
            <person name="Grossman N."/>
            <person name="Wear M.P."/>
            <person name="Jia B."/>
            <person name="Miller H."/>
            <person name="Casadevall A."/>
            <person name="Timp W."/>
            <person name="Zhang S.X."/>
            <person name="Salzberg S.L."/>
        </authorList>
    </citation>
    <scope>NUCLEOTIDE SEQUENCE [LARGE SCALE GENOMIC DNA]</scope>
    <source>
        <strain evidence="7 8">JHH-5317</strain>
    </source>
</reference>
<accession>A0A2N3N3F3</accession>
<evidence type="ECO:0000256" key="1">
    <source>
        <dbReference type="ARBA" id="ARBA00004609"/>
    </source>
</evidence>
<dbReference type="Proteomes" id="UP000233524">
    <property type="component" value="Unassembled WGS sequence"/>
</dbReference>
<dbReference type="EMBL" id="NLAX01000701">
    <property type="protein sequence ID" value="PKS06958.1"/>
    <property type="molecule type" value="Genomic_DNA"/>
</dbReference>
<name>A0A2N3N3F3_9PEZI</name>
<comment type="subcellular location">
    <subcellularLocation>
        <location evidence="1 5">Cell membrane</location>
        <topology evidence="1 5">Lipid-anchor</topology>
        <topology evidence="1 5">GPI-anchor</topology>
    </subcellularLocation>
</comment>
<keyword evidence="5" id="KW-0336">GPI-anchor</keyword>
<dbReference type="EC" id="2.4.1.-" evidence="5"/>
<dbReference type="Pfam" id="PF03198">
    <property type="entry name" value="Glyco_hydro_72"/>
    <property type="match status" value="1"/>
</dbReference>
<organism evidence="7 8">
    <name type="scientific">Lomentospora prolificans</name>
    <dbReference type="NCBI Taxonomy" id="41688"/>
    <lineage>
        <taxon>Eukaryota</taxon>
        <taxon>Fungi</taxon>
        <taxon>Dikarya</taxon>
        <taxon>Ascomycota</taxon>
        <taxon>Pezizomycotina</taxon>
        <taxon>Sordariomycetes</taxon>
        <taxon>Hypocreomycetidae</taxon>
        <taxon>Microascales</taxon>
        <taxon>Microascaceae</taxon>
        <taxon>Lomentospora</taxon>
    </lineage>
</organism>
<evidence type="ECO:0000256" key="3">
    <source>
        <dbReference type="ARBA" id="ARBA00022729"/>
    </source>
</evidence>
<gene>
    <name evidence="7" type="ORF">jhhlp_005554</name>
</gene>
<dbReference type="InParanoid" id="A0A2N3N3F3"/>
<dbReference type="GO" id="GO:0031505">
    <property type="term" value="P:fungal-type cell wall organization"/>
    <property type="evidence" value="ECO:0007669"/>
    <property type="project" value="TreeGrafter"/>
</dbReference>
<dbReference type="GO" id="GO:0042124">
    <property type="term" value="F:1,3-beta-glucanosyltransferase activity"/>
    <property type="evidence" value="ECO:0007669"/>
    <property type="project" value="TreeGrafter"/>
</dbReference>
<dbReference type="SUPFAM" id="SSF51445">
    <property type="entry name" value="(Trans)glycosidases"/>
    <property type="match status" value="1"/>
</dbReference>
<keyword evidence="8" id="KW-1185">Reference proteome</keyword>
<dbReference type="OrthoDB" id="421038at2759"/>
<comment type="similarity">
    <text evidence="2 5">Belongs to the glycosyl hydrolase 72 family.</text>
</comment>
<feature type="signal peptide" evidence="5">
    <location>
        <begin position="1"/>
        <end position="16"/>
    </location>
</feature>
<dbReference type="GO" id="GO:0071970">
    <property type="term" value="P:fungal-type cell wall (1-&gt;3)-beta-D-glucan biosynthetic process"/>
    <property type="evidence" value="ECO:0007669"/>
    <property type="project" value="TreeGrafter"/>
</dbReference>
<comment type="function">
    <text evidence="5">Splits internally a 1,3-beta-glucan molecule and transfers the newly generated reducing end (the donor) to the non-reducing end of another 1,3-beta-glucan molecule (the acceptor) forming a 1,3-beta linkage, resulting in the elongation of 1,3-beta-glucan chains in the cell wall.</text>
</comment>
<keyword evidence="5" id="KW-0808">Transferase</keyword>
<proteinExistence type="inferred from homology"/>
<keyword evidence="5" id="KW-0472">Membrane</keyword>
<evidence type="ECO:0000313" key="7">
    <source>
        <dbReference type="EMBL" id="PKS06958.1"/>
    </source>
</evidence>
<dbReference type="VEuPathDB" id="FungiDB:jhhlp_005554"/>
<comment type="caution">
    <text evidence="7">The sequence shown here is derived from an EMBL/GenBank/DDBJ whole genome shotgun (WGS) entry which is preliminary data.</text>
</comment>
<keyword evidence="4" id="KW-0325">Glycoprotein</keyword>
<keyword evidence="3 5" id="KW-0732">Signal</keyword>
<dbReference type="Gene3D" id="3.20.20.80">
    <property type="entry name" value="Glycosidases"/>
    <property type="match status" value="1"/>
</dbReference>